<dbReference type="Pfam" id="PF13173">
    <property type="entry name" value="AAA_14"/>
    <property type="match status" value="1"/>
</dbReference>
<gene>
    <name evidence="3" type="ORF">DKW60_09300</name>
</gene>
<organism evidence="3 4">
    <name type="scientific">Leucothrix pacifica</name>
    <dbReference type="NCBI Taxonomy" id="1247513"/>
    <lineage>
        <taxon>Bacteria</taxon>
        <taxon>Pseudomonadati</taxon>
        <taxon>Pseudomonadota</taxon>
        <taxon>Gammaproteobacteria</taxon>
        <taxon>Thiotrichales</taxon>
        <taxon>Thiotrichaceae</taxon>
        <taxon>Leucothrix</taxon>
    </lineage>
</organism>
<dbReference type="OrthoDB" id="9771844at2"/>
<proteinExistence type="predicted"/>
<evidence type="ECO:0000313" key="4">
    <source>
        <dbReference type="Proteomes" id="UP000245539"/>
    </source>
</evidence>
<name>A0A317CH34_9GAMM</name>
<dbReference type="PANTHER" id="PTHR43566">
    <property type="entry name" value="CONSERVED PROTEIN"/>
    <property type="match status" value="1"/>
</dbReference>
<dbReference type="Pfam" id="PF13635">
    <property type="entry name" value="DUF4143"/>
    <property type="match status" value="1"/>
</dbReference>
<feature type="domain" description="AAA" evidence="1">
    <location>
        <begin position="17"/>
        <end position="133"/>
    </location>
</feature>
<evidence type="ECO:0000259" key="1">
    <source>
        <dbReference type="Pfam" id="PF13173"/>
    </source>
</evidence>
<dbReference type="InterPro" id="IPR041682">
    <property type="entry name" value="AAA_14"/>
</dbReference>
<dbReference type="AlphaFoldDB" id="A0A317CH34"/>
<dbReference type="Proteomes" id="UP000245539">
    <property type="component" value="Unassembled WGS sequence"/>
</dbReference>
<dbReference type="EMBL" id="QGKM01000021">
    <property type="protein sequence ID" value="PWQ97864.1"/>
    <property type="molecule type" value="Genomic_DNA"/>
</dbReference>
<dbReference type="InterPro" id="IPR027417">
    <property type="entry name" value="P-loop_NTPase"/>
</dbReference>
<keyword evidence="4" id="KW-1185">Reference proteome</keyword>
<dbReference type="RefSeq" id="WP_109837385.1">
    <property type="nucleotide sequence ID" value="NZ_QGKM01000021.1"/>
</dbReference>
<reference evidence="3 4" key="1">
    <citation type="submission" date="2018-05" db="EMBL/GenBank/DDBJ databases">
        <title>Leucothrix arctica sp. nov., isolated from Arctic seawater.</title>
        <authorList>
            <person name="Choi A."/>
            <person name="Baek K."/>
        </authorList>
    </citation>
    <scope>NUCLEOTIDE SEQUENCE [LARGE SCALE GENOMIC DNA]</scope>
    <source>
        <strain evidence="3 4">JCM 18388</strain>
    </source>
</reference>
<dbReference type="InterPro" id="IPR025420">
    <property type="entry name" value="DUF4143"/>
</dbReference>
<comment type="caution">
    <text evidence="3">The sequence shown here is derived from an EMBL/GenBank/DDBJ whole genome shotgun (WGS) entry which is preliminary data.</text>
</comment>
<protein>
    <submittedName>
        <fullName evidence="3">AAA family ATPase</fullName>
    </submittedName>
</protein>
<dbReference type="SUPFAM" id="SSF52540">
    <property type="entry name" value="P-loop containing nucleoside triphosphate hydrolases"/>
    <property type="match status" value="1"/>
</dbReference>
<dbReference type="PANTHER" id="PTHR43566:SF2">
    <property type="entry name" value="DUF4143 DOMAIN-CONTAINING PROTEIN"/>
    <property type="match status" value="1"/>
</dbReference>
<sequence length="386" mass="42786">MISRALTNTLQRLTTSFPVITVTGPRQSGKTTLVRSLFADKPYVTLEDPSERLFAEDDPKGFLARFSEGAIFDEAQHWPDLFSYLQGMVDEDRQAGRFILTGSQQFGLLAGVSQSLAGRAGVTRLLPLSSSEIPNLSSHRLNAVLLTGGYPALHAQMINPQDWFASYIATYVERDVRQLINVQDLTTFQRFLRLCAGRTGSLLNLNALAGEAGITNKVAQAWMSVLQSSDLVYLLPPYHKNFGKRLVKTPKLYFVDTGLACWLLGIRTEEVLALHPLRGALFETWVIGEALKARYNAGEAADLYFWRDNNGVEADLVYEKDGKLQPIEIKSGATVTSDYIKAGQKAAKFAGDEALTPWLVHGGEDNYQRSGVDVIGWRMFAGRVFK</sequence>
<accession>A0A317CH34</accession>
<evidence type="ECO:0000313" key="3">
    <source>
        <dbReference type="EMBL" id="PWQ97864.1"/>
    </source>
</evidence>
<feature type="domain" description="DUF4143" evidence="2">
    <location>
        <begin position="173"/>
        <end position="332"/>
    </location>
</feature>
<evidence type="ECO:0000259" key="2">
    <source>
        <dbReference type="Pfam" id="PF13635"/>
    </source>
</evidence>